<dbReference type="InterPro" id="IPR001878">
    <property type="entry name" value="Znf_CCHC"/>
</dbReference>
<reference evidence="4 5" key="1">
    <citation type="submission" date="2024-01" db="EMBL/GenBank/DDBJ databases">
        <title>The genome of the rayed Mediterranean limpet Patella caerulea (Linnaeus, 1758).</title>
        <authorList>
            <person name="Anh-Thu Weber A."/>
            <person name="Halstead-Nussloch G."/>
        </authorList>
    </citation>
    <scope>NUCLEOTIDE SEQUENCE [LARGE SCALE GENOMIC DNA]</scope>
    <source>
        <strain evidence="4">AATW-2023a</strain>
        <tissue evidence="4">Whole specimen</tissue>
    </source>
</reference>
<dbReference type="SMART" id="SM00343">
    <property type="entry name" value="ZnF_C2HC"/>
    <property type="match status" value="1"/>
</dbReference>
<evidence type="ECO:0000313" key="5">
    <source>
        <dbReference type="Proteomes" id="UP001347796"/>
    </source>
</evidence>
<feature type="compositionally biased region" description="Basic and acidic residues" evidence="2">
    <location>
        <begin position="156"/>
        <end position="170"/>
    </location>
</feature>
<evidence type="ECO:0000313" key="4">
    <source>
        <dbReference type="EMBL" id="KAK6189956.1"/>
    </source>
</evidence>
<keyword evidence="5" id="KW-1185">Reference proteome</keyword>
<evidence type="ECO:0000256" key="1">
    <source>
        <dbReference type="PROSITE-ProRule" id="PRU00047"/>
    </source>
</evidence>
<organism evidence="4 5">
    <name type="scientific">Patella caerulea</name>
    <name type="common">Rayed Mediterranean limpet</name>
    <dbReference type="NCBI Taxonomy" id="87958"/>
    <lineage>
        <taxon>Eukaryota</taxon>
        <taxon>Metazoa</taxon>
        <taxon>Spiralia</taxon>
        <taxon>Lophotrochozoa</taxon>
        <taxon>Mollusca</taxon>
        <taxon>Gastropoda</taxon>
        <taxon>Patellogastropoda</taxon>
        <taxon>Patelloidea</taxon>
        <taxon>Patellidae</taxon>
        <taxon>Patella</taxon>
    </lineage>
</organism>
<dbReference type="EMBL" id="JAZGQO010000002">
    <property type="protein sequence ID" value="KAK6189956.1"/>
    <property type="molecule type" value="Genomic_DNA"/>
</dbReference>
<feature type="region of interest" description="Disordered" evidence="2">
    <location>
        <begin position="156"/>
        <end position="224"/>
    </location>
</feature>
<dbReference type="AlphaFoldDB" id="A0AAN8K6S0"/>
<dbReference type="PROSITE" id="PS50158">
    <property type="entry name" value="ZF_CCHC"/>
    <property type="match status" value="1"/>
</dbReference>
<protein>
    <recommendedName>
        <fullName evidence="3">CCHC-type domain-containing protein</fullName>
    </recommendedName>
</protein>
<dbReference type="GO" id="GO:0003676">
    <property type="term" value="F:nucleic acid binding"/>
    <property type="evidence" value="ECO:0007669"/>
    <property type="project" value="InterPro"/>
</dbReference>
<comment type="caution">
    <text evidence="4">The sequence shown here is derived from an EMBL/GenBank/DDBJ whole genome shotgun (WGS) entry which is preliminary data.</text>
</comment>
<proteinExistence type="predicted"/>
<keyword evidence="1" id="KW-0863">Zinc-finger</keyword>
<dbReference type="Gene3D" id="4.10.60.10">
    <property type="entry name" value="Zinc finger, CCHC-type"/>
    <property type="match status" value="1"/>
</dbReference>
<dbReference type="SUPFAM" id="SSF57756">
    <property type="entry name" value="Retrovirus zinc finger-like domains"/>
    <property type="match status" value="1"/>
</dbReference>
<feature type="domain" description="CCHC-type" evidence="3">
    <location>
        <begin position="200"/>
        <end position="216"/>
    </location>
</feature>
<evidence type="ECO:0000259" key="3">
    <source>
        <dbReference type="PROSITE" id="PS50158"/>
    </source>
</evidence>
<name>A0AAN8K6S0_PATCE</name>
<dbReference type="Proteomes" id="UP001347796">
    <property type="component" value="Unassembled WGS sequence"/>
</dbReference>
<feature type="compositionally biased region" description="Basic and acidic residues" evidence="2">
    <location>
        <begin position="214"/>
        <end position="224"/>
    </location>
</feature>
<evidence type="ECO:0000256" key="2">
    <source>
        <dbReference type="SAM" id="MobiDB-lite"/>
    </source>
</evidence>
<sequence length="224" mass="25543">MDDVTRDAITHEVQTAISRNQQGLLNNLTELINSKLDTFKRSITRSQKEIPNDQVNRIEEKITDNYTFCRKGNENQYRHESKVLAKLKEAKSSLDKEELDLDSVDAAKSSILEGIVTERQKLIKLADSSELGWRVVQEYVANHIADDSEDEKKMLRASSRAERKQRVEKMKKLKAKRTPYSRPIFKDGDEASTSSSKPGRCFSCGKSGHWADSCPEKKSNMSIF</sequence>
<gene>
    <name evidence="4" type="ORF">SNE40_001915</name>
</gene>
<dbReference type="GO" id="GO:0008270">
    <property type="term" value="F:zinc ion binding"/>
    <property type="evidence" value="ECO:0007669"/>
    <property type="project" value="UniProtKB-KW"/>
</dbReference>
<keyword evidence="1" id="KW-0479">Metal-binding</keyword>
<accession>A0AAN8K6S0</accession>
<dbReference type="InterPro" id="IPR036875">
    <property type="entry name" value="Znf_CCHC_sf"/>
</dbReference>
<keyword evidence="1" id="KW-0862">Zinc</keyword>
<dbReference type="Pfam" id="PF00098">
    <property type="entry name" value="zf-CCHC"/>
    <property type="match status" value="1"/>
</dbReference>